<comment type="caution">
    <text evidence="1">The sequence shown here is derived from an EMBL/GenBank/DDBJ whole genome shotgun (WGS) entry which is preliminary data.</text>
</comment>
<dbReference type="HOGENOM" id="CLU_3425093_0_0_1"/>
<dbReference type="AlphaFoldDB" id="T0L6I3"/>
<evidence type="ECO:0000313" key="1">
    <source>
        <dbReference type="EMBL" id="EQB47166.1"/>
    </source>
</evidence>
<accession>T0L6I3</accession>
<dbReference type="Proteomes" id="UP000015530">
    <property type="component" value="Unassembled WGS sequence"/>
</dbReference>
<sequence>MATCCQPPAVNCKTNISANGWV</sequence>
<dbReference type="EMBL" id="AMYD01003072">
    <property type="protein sequence ID" value="EQB47166.1"/>
    <property type="molecule type" value="Genomic_DNA"/>
</dbReference>
<name>T0L6I3_COLGC</name>
<organism evidence="1 2">
    <name type="scientific">Colletotrichum gloeosporioides (strain Cg-14)</name>
    <name type="common">Anthracnose fungus</name>
    <name type="synonym">Glomerella cingulata</name>
    <dbReference type="NCBI Taxonomy" id="1237896"/>
    <lineage>
        <taxon>Eukaryota</taxon>
        <taxon>Fungi</taxon>
        <taxon>Dikarya</taxon>
        <taxon>Ascomycota</taxon>
        <taxon>Pezizomycotina</taxon>
        <taxon>Sordariomycetes</taxon>
        <taxon>Hypocreomycetidae</taxon>
        <taxon>Glomerellales</taxon>
        <taxon>Glomerellaceae</taxon>
        <taxon>Colletotrichum</taxon>
        <taxon>Colletotrichum gloeosporioides species complex</taxon>
    </lineage>
</organism>
<evidence type="ECO:0000313" key="2">
    <source>
        <dbReference type="Proteomes" id="UP000015530"/>
    </source>
</evidence>
<reference evidence="2" key="1">
    <citation type="journal article" date="2013" name="Mol. Plant Microbe Interact.">
        <title>Global aspects of pacC regulation of pathogenicity genes in Colletotrichum gloeosporioides as revealed by transcriptome analysis.</title>
        <authorList>
            <person name="Alkan N."/>
            <person name="Meng X."/>
            <person name="Friedlander G."/>
            <person name="Reuveni E."/>
            <person name="Sukno S."/>
            <person name="Sherman A."/>
            <person name="Thon M."/>
            <person name="Fluhr R."/>
            <person name="Prusky D."/>
        </authorList>
    </citation>
    <scope>NUCLEOTIDE SEQUENCE [LARGE SCALE GENOMIC DNA]</scope>
    <source>
        <strain evidence="2">Cg-14</strain>
    </source>
</reference>
<protein>
    <submittedName>
        <fullName evidence="1">Uncharacterized protein</fullName>
    </submittedName>
</protein>
<proteinExistence type="predicted"/>
<gene>
    <name evidence="1" type="ORF">CGLO_13715</name>
</gene>